<dbReference type="STRING" id="7574.A0A1S3K2U5"/>
<dbReference type="OMA" id="SCEWEPN"/>
<evidence type="ECO:0000256" key="7">
    <source>
        <dbReference type="ARBA" id="ARBA00022723"/>
    </source>
</evidence>
<evidence type="ECO:0000259" key="15">
    <source>
        <dbReference type="Pfam" id="PF03372"/>
    </source>
</evidence>
<dbReference type="PANTHER" id="PTHR16320:SF24">
    <property type="entry name" value="PHOSPHODIESTERASE, PUTATIVE-RELATED"/>
    <property type="match status" value="1"/>
</dbReference>
<evidence type="ECO:0000256" key="13">
    <source>
        <dbReference type="ARBA" id="ARBA00023136"/>
    </source>
</evidence>
<keyword evidence="13 14" id="KW-0472">Membrane</keyword>
<name>A0A1S3K2U5_LINAN</name>
<dbReference type="OrthoDB" id="387657at2759"/>
<dbReference type="GO" id="GO:0016020">
    <property type="term" value="C:membrane"/>
    <property type="evidence" value="ECO:0007669"/>
    <property type="project" value="UniProtKB-SubCell"/>
</dbReference>
<dbReference type="KEGG" id="lak:106178186"/>
<dbReference type="EC" id="3.1.4.12" evidence="5"/>
<evidence type="ECO:0000256" key="6">
    <source>
        <dbReference type="ARBA" id="ARBA00022692"/>
    </source>
</evidence>
<evidence type="ECO:0000313" key="17">
    <source>
        <dbReference type="RefSeq" id="XP_013416724.1"/>
    </source>
</evidence>
<keyword evidence="11 14" id="KW-1133">Transmembrane helix</keyword>
<evidence type="ECO:0000256" key="3">
    <source>
        <dbReference type="ARBA" id="ARBA00004991"/>
    </source>
</evidence>
<dbReference type="InterPro" id="IPR005135">
    <property type="entry name" value="Endo/exonuclease/phosphatase"/>
</dbReference>
<dbReference type="SUPFAM" id="SSF56219">
    <property type="entry name" value="DNase I-like"/>
    <property type="match status" value="1"/>
</dbReference>
<dbReference type="GeneID" id="106178186"/>
<accession>A0A1S3K2U5</accession>
<evidence type="ECO:0000256" key="5">
    <source>
        <dbReference type="ARBA" id="ARBA00012369"/>
    </source>
</evidence>
<protein>
    <recommendedName>
        <fullName evidence="5">sphingomyelin phosphodiesterase</fullName>
        <ecNumber evidence="5">3.1.4.12</ecNumber>
    </recommendedName>
</protein>
<keyword evidence="8" id="KW-0378">Hydrolase</keyword>
<comment type="pathway">
    <text evidence="2">Lipid metabolism; sphingolipid metabolism.</text>
</comment>
<dbReference type="Gene3D" id="3.60.10.10">
    <property type="entry name" value="Endonuclease/exonuclease/phosphatase"/>
    <property type="match status" value="1"/>
</dbReference>
<dbReference type="PANTHER" id="PTHR16320">
    <property type="entry name" value="SPHINGOMYELINASE FAMILY MEMBER"/>
    <property type="match status" value="1"/>
</dbReference>
<comment type="similarity">
    <text evidence="4">Belongs to the neutral sphingomyelinase family.</text>
</comment>
<keyword evidence="7" id="KW-0479">Metal-binding</keyword>
<feature type="transmembrane region" description="Helical" evidence="14">
    <location>
        <begin position="347"/>
        <end position="372"/>
    </location>
</feature>
<evidence type="ECO:0000256" key="4">
    <source>
        <dbReference type="ARBA" id="ARBA00006335"/>
    </source>
</evidence>
<reference evidence="17" key="1">
    <citation type="submission" date="2025-08" db="UniProtKB">
        <authorList>
            <consortium name="RefSeq"/>
        </authorList>
    </citation>
    <scope>IDENTIFICATION</scope>
    <source>
        <tissue evidence="17">Gonads</tissue>
    </source>
</reference>
<dbReference type="InterPro" id="IPR038772">
    <property type="entry name" value="Sph/SMPD2-like"/>
</dbReference>
<evidence type="ECO:0000313" key="16">
    <source>
        <dbReference type="Proteomes" id="UP000085678"/>
    </source>
</evidence>
<feature type="transmembrane region" description="Helical" evidence="14">
    <location>
        <begin position="323"/>
        <end position="341"/>
    </location>
</feature>
<dbReference type="Pfam" id="PF03372">
    <property type="entry name" value="Exo_endo_phos"/>
    <property type="match status" value="1"/>
</dbReference>
<dbReference type="GO" id="GO:0046872">
    <property type="term" value="F:metal ion binding"/>
    <property type="evidence" value="ECO:0007669"/>
    <property type="project" value="UniProtKB-KW"/>
</dbReference>
<comment type="pathway">
    <text evidence="3">Sphingolipid metabolism.</text>
</comment>
<keyword evidence="12" id="KW-0443">Lipid metabolism</keyword>
<evidence type="ECO:0000256" key="10">
    <source>
        <dbReference type="ARBA" id="ARBA00022919"/>
    </source>
</evidence>
<proteinExistence type="inferred from homology"/>
<dbReference type="RefSeq" id="XP_013416724.1">
    <property type="nucleotide sequence ID" value="XM_013561270.1"/>
</dbReference>
<keyword evidence="6 14" id="KW-0812">Transmembrane</keyword>
<evidence type="ECO:0000256" key="11">
    <source>
        <dbReference type="ARBA" id="ARBA00022989"/>
    </source>
</evidence>
<dbReference type="AlphaFoldDB" id="A0A1S3K2U5"/>
<keyword evidence="10" id="KW-0746">Sphingolipid metabolism</keyword>
<keyword evidence="16" id="KW-1185">Reference proteome</keyword>
<dbReference type="GO" id="GO:0004767">
    <property type="term" value="F:sphingomyelin phosphodiesterase activity"/>
    <property type="evidence" value="ECO:0007669"/>
    <property type="project" value="UniProtKB-EC"/>
</dbReference>
<dbReference type="InterPro" id="IPR036691">
    <property type="entry name" value="Endo/exonu/phosph_ase_sf"/>
</dbReference>
<dbReference type="FunCoup" id="A0A1S3K2U5">
    <property type="interactions" value="400"/>
</dbReference>
<evidence type="ECO:0000256" key="14">
    <source>
        <dbReference type="SAM" id="Phobius"/>
    </source>
</evidence>
<sequence length="395" mass="44424">MVAAKLSVLTLNCWGIPIPGLGSKDREQRMKAIADKIAEGMHDIVMLQEIWDEKDFKSIQLRVSSVLPYSHYFHSGFVGSGVCVFSKGEIVEAFNHRYYLNGYAHKIWHGDWFGGKLVGMNKIVYQGLEIALYTTHVHAEYCRDNDEYLAHRVSQAYELSQFIKHTSGGSDLVILGGDLNYEPVDIGYRIVRTNANMLDAWLEKKEWNADDEGYTCDVPSNCYTSKACLKLAPKGKRIDYIMFKSKSGVVMTCDRCYTTLGHIPNTKINYSDHEALAADFTIHKSSKDSPGATSPGYDKEQLLREAVHALDRGMDKVKQDKKIWILVGAICIALLFVTAEFNADIGYGIHTAIILLRVALVLAMGFCGWMAFIMDTVEMKGLIESRQSILYVMKK</sequence>
<evidence type="ECO:0000256" key="1">
    <source>
        <dbReference type="ARBA" id="ARBA00004141"/>
    </source>
</evidence>
<dbReference type="InParanoid" id="A0A1S3K2U5"/>
<evidence type="ECO:0000256" key="8">
    <source>
        <dbReference type="ARBA" id="ARBA00022801"/>
    </source>
</evidence>
<evidence type="ECO:0000256" key="2">
    <source>
        <dbReference type="ARBA" id="ARBA00004760"/>
    </source>
</evidence>
<keyword evidence="9" id="KW-0460">Magnesium</keyword>
<evidence type="ECO:0000256" key="9">
    <source>
        <dbReference type="ARBA" id="ARBA00022842"/>
    </source>
</evidence>
<comment type="subcellular location">
    <subcellularLocation>
        <location evidence="1">Membrane</location>
        <topology evidence="1">Multi-pass membrane protein</topology>
    </subcellularLocation>
</comment>
<organism evidence="16 17">
    <name type="scientific">Lingula anatina</name>
    <name type="common">Brachiopod</name>
    <name type="synonym">Lingula unguis</name>
    <dbReference type="NCBI Taxonomy" id="7574"/>
    <lineage>
        <taxon>Eukaryota</taxon>
        <taxon>Metazoa</taxon>
        <taxon>Spiralia</taxon>
        <taxon>Lophotrochozoa</taxon>
        <taxon>Brachiopoda</taxon>
        <taxon>Linguliformea</taxon>
        <taxon>Lingulata</taxon>
        <taxon>Lingulida</taxon>
        <taxon>Linguloidea</taxon>
        <taxon>Lingulidae</taxon>
        <taxon>Lingula</taxon>
    </lineage>
</organism>
<gene>
    <name evidence="17" type="primary">LOC106178186</name>
</gene>
<feature type="domain" description="Endonuclease/exonuclease/phosphatase" evidence="15">
    <location>
        <begin position="9"/>
        <end position="245"/>
    </location>
</feature>
<evidence type="ECO:0000256" key="12">
    <source>
        <dbReference type="ARBA" id="ARBA00023098"/>
    </source>
</evidence>
<dbReference type="GO" id="GO:0006665">
    <property type="term" value="P:sphingolipid metabolic process"/>
    <property type="evidence" value="ECO:0007669"/>
    <property type="project" value="UniProtKB-KW"/>
</dbReference>
<dbReference type="Proteomes" id="UP000085678">
    <property type="component" value="Unplaced"/>
</dbReference>